<dbReference type="SMART" id="SM00715">
    <property type="entry name" value="LA"/>
    <property type="match status" value="1"/>
</dbReference>
<dbReference type="InterPro" id="IPR036388">
    <property type="entry name" value="WH-like_DNA-bd_sf"/>
</dbReference>
<dbReference type="GO" id="GO:0005654">
    <property type="term" value="C:nucleoplasm"/>
    <property type="evidence" value="ECO:0007669"/>
    <property type="project" value="UniProtKB-SubCell"/>
</dbReference>
<sequence length="198" mass="23281">MDCLESHPSLPMERHGRKRKKRLLNTIREQIEFYFSDANLRHDRFMRQLIGAEDPDLKGRQAVDLNEFLKFNKISEMTQNIRDISLALERSKCLSLDEKSDKVQRMEPFVTRDVNCDDLTIYVERLPPNADHHWIRSVFAPFGPIQYIKVPHFRHNNNIMGFAFIEFEDKVSAEKALKHFNALSSDDNQNSDQMDSNN</sequence>
<evidence type="ECO:0000256" key="12">
    <source>
        <dbReference type="PROSITE-ProRule" id="PRU00332"/>
    </source>
</evidence>
<dbReference type="EMBL" id="CAJPIZ010013792">
    <property type="protein sequence ID" value="CAG2114437.1"/>
    <property type="molecule type" value="Genomic_DNA"/>
</dbReference>
<dbReference type="AlphaFoldDB" id="A0A7R9L394"/>
<organism evidence="15">
    <name type="scientific">Medioppia subpectinata</name>
    <dbReference type="NCBI Taxonomy" id="1979941"/>
    <lineage>
        <taxon>Eukaryota</taxon>
        <taxon>Metazoa</taxon>
        <taxon>Ecdysozoa</taxon>
        <taxon>Arthropoda</taxon>
        <taxon>Chelicerata</taxon>
        <taxon>Arachnida</taxon>
        <taxon>Acari</taxon>
        <taxon>Acariformes</taxon>
        <taxon>Sarcoptiformes</taxon>
        <taxon>Oribatida</taxon>
        <taxon>Brachypylina</taxon>
        <taxon>Oppioidea</taxon>
        <taxon>Oppiidae</taxon>
        <taxon>Medioppia</taxon>
    </lineage>
</organism>
<keyword evidence="6 12" id="KW-0694">RNA-binding</keyword>
<evidence type="ECO:0000259" key="14">
    <source>
        <dbReference type="PROSITE" id="PS50961"/>
    </source>
</evidence>
<dbReference type="OrthoDB" id="439993at2759"/>
<evidence type="ECO:0000256" key="6">
    <source>
        <dbReference type="ARBA" id="ARBA00022884"/>
    </source>
</evidence>
<dbReference type="EMBL" id="OC868367">
    <property type="protein sequence ID" value="CAD7634007.1"/>
    <property type="molecule type" value="Genomic_DNA"/>
</dbReference>
<accession>A0A7R9L394</accession>
<dbReference type="InterPro" id="IPR036390">
    <property type="entry name" value="WH_DNA-bd_sf"/>
</dbReference>
<evidence type="ECO:0000313" key="16">
    <source>
        <dbReference type="Proteomes" id="UP000759131"/>
    </source>
</evidence>
<keyword evidence="3" id="KW-0507">mRNA processing</keyword>
<dbReference type="InterPro" id="IPR006630">
    <property type="entry name" value="La_HTH"/>
</dbReference>
<feature type="non-terminal residue" evidence="15">
    <location>
        <position position="1"/>
    </location>
</feature>
<dbReference type="PROSITE" id="PS50961">
    <property type="entry name" value="HTH_LA"/>
    <property type="match status" value="1"/>
</dbReference>
<dbReference type="SMART" id="SM00360">
    <property type="entry name" value="RRM"/>
    <property type="match status" value="1"/>
</dbReference>
<dbReference type="InterPro" id="IPR045180">
    <property type="entry name" value="La_dom_prot"/>
</dbReference>
<reference evidence="15" key="1">
    <citation type="submission" date="2020-11" db="EMBL/GenBank/DDBJ databases">
        <authorList>
            <person name="Tran Van P."/>
        </authorList>
    </citation>
    <scope>NUCLEOTIDE SEQUENCE</scope>
</reference>
<dbReference type="GO" id="GO:0030154">
    <property type="term" value="P:cell differentiation"/>
    <property type="evidence" value="ECO:0007669"/>
    <property type="project" value="UniProtKB-KW"/>
</dbReference>
<evidence type="ECO:0000256" key="1">
    <source>
        <dbReference type="ARBA" id="ARBA00004642"/>
    </source>
</evidence>
<dbReference type="SUPFAM" id="SSF54928">
    <property type="entry name" value="RNA-binding domain, RBD"/>
    <property type="match status" value="1"/>
</dbReference>
<dbReference type="InterPro" id="IPR035979">
    <property type="entry name" value="RBD_domain_sf"/>
</dbReference>
<keyword evidence="10" id="KW-0539">Nucleus</keyword>
<evidence type="ECO:0000256" key="5">
    <source>
        <dbReference type="ARBA" id="ARBA00022871"/>
    </source>
</evidence>
<keyword evidence="9" id="KW-0508">mRNA splicing</keyword>
<dbReference type="GO" id="GO:0006397">
    <property type="term" value="P:mRNA processing"/>
    <property type="evidence" value="ECO:0007669"/>
    <property type="project" value="UniProtKB-KW"/>
</dbReference>
<evidence type="ECO:0000313" key="15">
    <source>
        <dbReference type="EMBL" id="CAD7634007.1"/>
    </source>
</evidence>
<dbReference type="PANTHER" id="PTHR22792:SF62">
    <property type="entry name" value="LA-RELATED PROTEIN 7"/>
    <property type="match status" value="1"/>
</dbReference>
<keyword evidence="7" id="KW-0805">Transcription regulation</keyword>
<dbReference type="GO" id="GO:1990904">
    <property type="term" value="C:ribonucleoprotein complex"/>
    <property type="evidence" value="ECO:0007669"/>
    <property type="project" value="InterPro"/>
</dbReference>
<dbReference type="Pfam" id="PF00076">
    <property type="entry name" value="RRM_1"/>
    <property type="match status" value="1"/>
</dbReference>
<dbReference type="PRINTS" id="PR00302">
    <property type="entry name" value="LUPUSLA"/>
</dbReference>
<protein>
    <recommendedName>
        <fullName evidence="2">La-related protein 7</fullName>
    </recommendedName>
    <alternativeName>
        <fullName evidence="11">La ribonucleoprotein domain family member 7</fullName>
    </alternativeName>
</protein>
<evidence type="ECO:0000256" key="10">
    <source>
        <dbReference type="ARBA" id="ARBA00023242"/>
    </source>
</evidence>
<evidence type="ECO:0000259" key="13">
    <source>
        <dbReference type="PROSITE" id="PS50102"/>
    </source>
</evidence>
<evidence type="ECO:0000256" key="4">
    <source>
        <dbReference type="ARBA" id="ARBA00022782"/>
    </source>
</evidence>
<evidence type="ECO:0000256" key="3">
    <source>
        <dbReference type="ARBA" id="ARBA00022664"/>
    </source>
</evidence>
<dbReference type="InterPro" id="IPR000504">
    <property type="entry name" value="RRM_dom"/>
</dbReference>
<evidence type="ECO:0000256" key="7">
    <source>
        <dbReference type="ARBA" id="ARBA00023015"/>
    </source>
</evidence>
<keyword evidence="4" id="KW-0221">Differentiation</keyword>
<comment type="subcellular location">
    <subcellularLocation>
        <location evidence="1">Nucleus</location>
        <location evidence="1">Nucleoplasm</location>
    </subcellularLocation>
</comment>
<gene>
    <name evidence="15" type="ORF">OSB1V03_LOCUS14403</name>
</gene>
<keyword evidence="8" id="KW-0804">Transcription</keyword>
<dbReference type="Pfam" id="PF05383">
    <property type="entry name" value="La"/>
    <property type="match status" value="1"/>
</dbReference>
<evidence type="ECO:0000256" key="9">
    <source>
        <dbReference type="ARBA" id="ARBA00023187"/>
    </source>
</evidence>
<dbReference type="Gene3D" id="1.10.10.10">
    <property type="entry name" value="Winged helix-like DNA-binding domain superfamily/Winged helix DNA-binding domain"/>
    <property type="match status" value="1"/>
</dbReference>
<dbReference type="CDD" id="cd07323">
    <property type="entry name" value="LAM"/>
    <property type="match status" value="1"/>
</dbReference>
<dbReference type="InterPro" id="IPR034887">
    <property type="entry name" value="LARP7_RRM1"/>
</dbReference>
<evidence type="ECO:0000256" key="2">
    <source>
        <dbReference type="ARBA" id="ARBA00015867"/>
    </source>
</evidence>
<dbReference type="PROSITE" id="PS50102">
    <property type="entry name" value="RRM"/>
    <property type="match status" value="1"/>
</dbReference>
<evidence type="ECO:0000256" key="11">
    <source>
        <dbReference type="ARBA" id="ARBA00029640"/>
    </source>
</evidence>
<evidence type="ECO:0000256" key="8">
    <source>
        <dbReference type="ARBA" id="ARBA00023163"/>
    </source>
</evidence>
<keyword evidence="16" id="KW-1185">Reference proteome</keyword>
<keyword evidence="5" id="KW-0744">Spermatogenesis</keyword>
<dbReference type="InterPro" id="IPR012677">
    <property type="entry name" value="Nucleotide-bd_a/b_plait_sf"/>
</dbReference>
<feature type="domain" description="HTH La-type RNA-binding" evidence="14">
    <location>
        <begin position="17"/>
        <end position="113"/>
    </location>
</feature>
<dbReference type="InterPro" id="IPR002344">
    <property type="entry name" value="Lupus_La"/>
</dbReference>
<dbReference type="GO" id="GO:0003723">
    <property type="term" value="F:RNA binding"/>
    <property type="evidence" value="ECO:0007669"/>
    <property type="project" value="UniProtKB-UniRule"/>
</dbReference>
<dbReference type="PANTHER" id="PTHR22792">
    <property type="entry name" value="LUPUS LA PROTEIN-RELATED"/>
    <property type="match status" value="1"/>
</dbReference>
<dbReference type="SUPFAM" id="SSF46785">
    <property type="entry name" value="Winged helix' DNA-binding domain"/>
    <property type="match status" value="1"/>
</dbReference>
<name>A0A7R9L394_9ACAR</name>
<proteinExistence type="predicted"/>
<dbReference type="GO" id="GO:0007283">
    <property type="term" value="P:spermatogenesis"/>
    <property type="evidence" value="ECO:0007669"/>
    <property type="project" value="UniProtKB-KW"/>
</dbReference>
<feature type="domain" description="RRM" evidence="13">
    <location>
        <begin position="119"/>
        <end position="198"/>
    </location>
</feature>
<dbReference type="CDD" id="cd12290">
    <property type="entry name" value="RRM1_LARP7"/>
    <property type="match status" value="1"/>
</dbReference>
<dbReference type="Gene3D" id="3.30.70.330">
    <property type="match status" value="1"/>
</dbReference>
<dbReference type="Proteomes" id="UP000759131">
    <property type="component" value="Unassembled WGS sequence"/>
</dbReference>
<dbReference type="GO" id="GO:0008380">
    <property type="term" value="P:RNA splicing"/>
    <property type="evidence" value="ECO:0007669"/>
    <property type="project" value="UniProtKB-KW"/>
</dbReference>